<protein>
    <submittedName>
        <fullName evidence="2">Uncharacterized protein</fullName>
    </submittedName>
</protein>
<comment type="caution">
    <text evidence="2">The sequence shown here is derived from an EMBL/GenBank/DDBJ whole genome shotgun (WGS) entry which is preliminary data.</text>
</comment>
<feature type="compositionally biased region" description="Polar residues" evidence="1">
    <location>
        <begin position="123"/>
        <end position="133"/>
    </location>
</feature>
<evidence type="ECO:0000313" key="2">
    <source>
        <dbReference type="EMBL" id="KXH39833.1"/>
    </source>
</evidence>
<evidence type="ECO:0000313" key="3">
    <source>
        <dbReference type="Proteomes" id="UP000070328"/>
    </source>
</evidence>
<dbReference type="Proteomes" id="UP000070328">
    <property type="component" value="Unassembled WGS sequence"/>
</dbReference>
<dbReference type="OrthoDB" id="4848909at2759"/>
<reference evidence="2 3" key="1">
    <citation type="submission" date="2014-02" db="EMBL/GenBank/DDBJ databases">
        <title>The genome sequence of Colletotrichum simmondsii CBS122122.</title>
        <authorList>
            <person name="Baroncelli R."/>
            <person name="Thon M.R."/>
        </authorList>
    </citation>
    <scope>NUCLEOTIDE SEQUENCE [LARGE SCALE GENOMIC DNA]</scope>
    <source>
        <strain evidence="2 3">CBS122122</strain>
    </source>
</reference>
<proteinExistence type="predicted"/>
<feature type="compositionally biased region" description="Acidic residues" evidence="1">
    <location>
        <begin position="186"/>
        <end position="210"/>
    </location>
</feature>
<feature type="compositionally biased region" description="Low complexity" evidence="1">
    <location>
        <begin position="171"/>
        <end position="180"/>
    </location>
</feature>
<evidence type="ECO:0000256" key="1">
    <source>
        <dbReference type="SAM" id="MobiDB-lite"/>
    </source>
</evidence>
<name>A0A135SV90_9PEZI</name>
<accession>A0A135SV90</accession>
<dbReference type="AlphaFoldDB" id="A0A135SV90"/>
<keyword evidence="3" id="KW-1185">Reference proteome</keyword>
<organism evidence="2 3">
    <name type="scientific">Colletotrichum simmondsii</name>
    <dbReference type="NCBI Taxonomy" id="703756"/>
    <lineage>
        <taxon>Eukaryota</taxon>
        <taxon>Fungi</taxon>
        <taxon>Dikarya</taxon>
        <taxon>Ascomycota</taxon>
        <taxon>Pezizomycotina</taxon>
        <taxon>Sordariomycetes</taxon>
        <taxon>Hypocreomycetidae</taxon>
        <taxon>Glomerellales</taxon>
        <taxon>Glomerellaceae</taxon>
        <taxon>Colletotrichum</taxon>
        <taxon>Colletotrichum acutatum species complex</taxon>
    </lineage>
</organism>
<dbReference type="EMBL" id="JFBX01000382">
    <property type="protein sequence ID" value="KXH39833.1"/>
    <property type="molecule type" value="Genomic_DNA"/>
</dbReference>
<sequence length="279" mass="30699">MVVAAKAKWLKTTTELQACLGVNFESCFNCQGHSATKSSCGNAVSQASRSKMPFVMLDIINCGNLASASVHLERLASLALCKRSHQSQAGEMATQWKTRIRSYLEVGNDDGVAEENDAKTATVRPQRTTMITPPSTPVVNKRDVRQPVSTRSSKRTAAPPPPVTPRRATRAPRGSASSTAVLIKEDLEDDSEEDNSDGEDSEENSEEEEKYCEPEPIHSQTSRARAPAPSVKWEPNGKAGLPYPYHSQTEGRENLEYKLSKAQAELAMYEAWARLQKFE</sequence>
<feature type="region of interest" description="Disordered" evidence="1">
    <location>
        <begin position="111"/>
        <end position="248"/>
    </location>
</feature>
<gene>
    <name evidence="2" type="ORF">CSIM01_06550</name>
</gene>